<dbReference type="PANTHER" id="PTHR16222:SF12">
    <property type="entry name" value="ADP-RIBOSYLGLYCOHYDROLASE-RELATED"/>
    <property type="match status" value="1"/>
</dbReference>
<keyword evidence="3" id="KW-1185">Reference proteome</keyword>
<dbReference type="SUPFAM" id="SSF101478">
    <property type="entry name" value="ADP-ribosylglycohydrolase"/>
    <property type="match status" value="1"/>
</dbReference>
<dbReference type="RefSeq" id="WP_188549132.1">
    <property type="nucleotide sequence ID" value="NZ_BMFY01000001.1"/>
</dbReference>
<keyword evidence="1" id="KW-0460">Magnesium</keyword>
<keyword evidence="1" id="KW-0479">Metal-binding</keyword>
<dbReference type="EMBL" id="BMFY01000001">
    <property type="protein sequence ID" value="GGA03599.1"/>
    <property type="molecule type" value="Genomic_DNA"/>
</dbReference>
<reference evidence="2" key="2">
    <citation type="submission" date="2020-09" db="EMBL/GenBank/DDBJ databases">
        <authorList>
            <person name="Sun Q."/>
            <person name="Zhou Y."/>
        </authorList>
    </citation>
    <scope>NUCLEOTIDE SEQUENCE</scope>
    <source>
        <strain evidence="2">CGMCC 1.12785</strain>
    </source>
</reference>
<evidence type="ECO:0000256" key="1">
    <source>
        <dbReference type="PIRSR" id="PIRSR605502-1"/>
    </source>
</evidence>
<reference evidence="2" key="1">
    <citation type="journal article" date="2014" name="Int. J. Syst. Evol. Microbiol.">
        <title>Complete genome sequence of Corynebacterium casei LMG S-19264T (=DSM 44701T), isolated from a smear-ripened cheese.</title>
        <authorList>
            <consortium name="US DOE Joint Genome Institute (JGI-PGF)"/>
            <person name="Walter F."/>
            <person name="Albersmeier A."/>
            <person name="Kalinowski J."/>
            <person name="Ruckert C."/>
        </authorList>
    </citation>
    <scope>NUCLEOTIDE SEQUENCE</scope>
    <source>
        <strain evidence="2">CGMCC 1.12785</strain>
    </source>
</reference>
<feature type="binding site" evidence="1">
    <location>
        <position position="284"/>
    </location>
    <ligand>
        <name>Mg(2+)</name>
        <dbReference type="ChEBI" id="CHEBI:18420"/>
        <label>1</label>
    </ligand>
</feature>
<proteinExistence type="predicted"/>
<dbReference type="PANTHER" id="PTHR16222">
    <property type="entry name" value="ADP-RIBOSYLGLYCOHYDROLASE"/>
    <property type="match status" value="1"/>
</dbReference>
<name>A0A8J2TVB4_9MICO</name>
<dbReference type="GO" id="GO:0046872">
    <property type="term" value="F:metal ion binding"/>
    <property type="evidence" value="ECO:0007669"/>
    <property type="project" value="UniProtKB-KW"/>
</dbReference>
<feature type="binding site" evidence="1">
    <location>
        <position position="62"/>
    </location>
    <ligand>
        <name>Mg(2+)</name>
        <dbReference type="ChEBI" id="CHEBI:18420"/>
        <label>1</label>
    </ligand>
</feature>
<evidence type="ECO:0000313" key="2">
    <source>
        <dbReference type="EMBL" id="GGA03599.1"/>
    </source>
</evidence>
<dbReference type="AlphaFoldDB" id="A0A8J2TVB4"/>
<protein>
    <submittedName>
        <fullName evidence="2">ADP-ribosylglycohydrolase</fullName>
    </submittedName>
</protein>
<evidence type="ECO:0000313" key="3">
    <source>
        <dbReference type="Proteomes" id="UP000616114"/>
    </source>
</evidence>
<sequence>MTRHDRALASLQGLALGDALGMPTQSLSAETIRRDYGVVDRLLPAGPHQQIAAGMPAGRITDDTEQAILLAELLLEHRGDIPARSLAERLLAWEQHMAATGSLDLLGPSTKAALERLQAGESPEETGRFGTTNGAAMRIAPVGIAFPADPAEAFLDAVRSASSITHNTSIGLAAAAAVGAAVSTGIDGANPEEALRRAIDAAALAEATTPWAAGGKISERTRWAAEELRRRPEPEDRAAFVIGVIGTSVAAQESVVAALAMAATSTDPWRTLCEAASYGGDTDTVAAIAGAVLGAVHGLGAWPADAVARVTELNELSLPGIAASLLELRTARGS</sequence>
<dbReference type="Gene3D" id="1.10.4080.10">
    <property type="entry name" value="ADP-ribosylation/Crystallin J1"/>
    <property type="match status" value="1"/>
</dbReference>
<feature type="binding site" evidence="1">
    <location>
        <position position="281"/>
    </location>
    <ligand>
        <name>Mg(2+)</name>
        <dbReference type="ChEBI" id="CHEBI:18420"/>
        <label>1</label>
    </ligand>
</feature>
<feature type="binding site" evidence="1">
    <location>
        <position position="63"/>
    </location>
    <ligand>
        <name>Mg(2+)</name>
        <dbReference type="ChEBI" id="CHEBI:18420"/>
        <label>1</label>
    </ligand>
</feature>
<dbReference type="Pfam" id="PF03747">
    <property type="entry name" value="ADP_ribosyl_GH"/>
    <property type="match status" value="1"/>
</dbReference>
<accession>A0A8J2TVB4</accession>
<dbReference type="InterPro" id="IPR005502">
    <property type="entry name" value="Ribosyl_crysJ1"/>
</dbReference>
<organism evidence="2 3">
    <name type="scientific">Sediminivirga luteola</name>
    <dbReference type="NCBI Taxonomy" id="1774748"/>
    <lineage>
        <taxon>Bacteria</taxon>
        <taxon>Bacillati</taxon>
        <taxon>Actinomycetota</taxon>
        <taxon>Actinomycetes</taxon>
        <taxon>Micrococcales</taxon>
        <taxon>Brevibacteriaceae</taxon>
        <taxon>Sediminivirga</taxon>
    </lineage>
</organism>
<comment type="cofactor">
    <cofactor evidence="1">
        <name>Mg(2+)</name>
        <dbReference type="ChEBI" id="CHEBI:18420"/>
    </cofactor>
    <text evidence="1">Binds 2 magnesium ions per subunit.</text>
</comment>
<comment type="caution">
    <text evidence="2">The sequence shown here is derived from an EMBL/GenBank/DDBJ whole genome shotgun (WGS) entry which is preliminary data.</text>
</comment>
<dbReference type="InterPro" id="IPR050792">
    <property type="entry name" value="ADP-ribosylglycohydrolase"/>
</dbReference>
<feature type="binding site" evidence="1">
    <location>
        <position position="61"/>
    </location>
    <ligand>
        <name>Mg(2+)</name>
        <dbReference type="ChEBI" id="CHEBI:18420"/>
        <label>1</label>
    </ligand>
</feature>
<dbReference type="Proteomes" id="UP000616114">
    <property type="component" value="Unassembled WGS sequence"/>
</dbReference>
<dbReference type="InterPro" id="IPR036705">
    <property type="entry name" value="Ribosyl_crysJ1_sf"/>
</dbReference>
<gene>
    <name evidence="2" type="primary">draG</name>
    <name evidence="2" type="ORF">GCM10011333_02920</name>
</gene>
<feature type="binding site" evidence="1">
    <location>
        <position position="283"/>
    </location>
    <ligand>
        <name>Mg(2+)</name>
        <dbReference type="ChEBI" id="CHEBI:18420"/>
        <label>1</label>
    </ligand>
</feature>